<feature type="region of interest" description="Disordered" evidence="1">
    <location>
        <begin position="148"/>
        <end position="177"/>
    </location>
</feature>
<protein>
    <submittedName>
        <fullName evidence="2">Uncharacterized protein</fullName>
    </submittedName>
</protein>
<keyword evidence="3" id="KW-1185">Reference proteome</keyword>
<gene>
    <name evidence="2" type="ORF">AAG570_003690</name>
</gene>
<name>A0ABD0Y4F2_9HEMI</name>
<dbReference type="Proteomes" id="UP001558652">
    <property type="component" value="Unassembled WGS sequence"/>
</dbReference>
<evidence type="ECO:0000313" key="3">
    <source>
        <dbReference type="Proteomes" id="UP001558652"/>
    </source>
</evidence>
<sequence length="177" mass="20170">MASKRRNMTCASQVAIYRSLTNHQSRDSSIFRANPPQRELFLLWGNPLGVFTMQTLRSTRGSASRPFEGGEMDELPYHSRDMGYDPNSSAEDSDFHKPVRIKELRAKDDRTCAQFHFKISPKTITLKDEQKQRRLRIFVGRREATIDKGSGAFDIREPSQQDKGASPYIAGTSQVRT</sequence>
<organism evidence="2 3">
    <name type="scientific">Ranatra chinensis</name>
    <dbReference type="NCBI Taxonomy" id="642074"/>
    <lineage>
        <taxon>Eukaryota</taxon>
        <taxon>Metazoa</taxon>
        <taxon>Ecdysozoa</taxon>
        <taxon>Arthropoda</taxon>
        <taxon>Hexapoda</taxon>
        <taxon>Insecta</taxon>
        <taxon>Pterygota</taxon>
        <taxon>Neoptera</taxon>
        <taxon>Paraneoptera</taxon>
        <taxon>Hemiptera</taxon>
        <taxon>Heteroptera</taxon>
        <taxon>Panheteroptera</taxon>
        <taxon>Nepomorpha</taxon>
        <taxon>Nepidae</taxon>
        <taxon>Ranatrinae</taxon>
        <taxon>Ranatra</taxon>
    </lineage>
</organism>
<accession>A0ABD0Y4F2</accession>
<dbReference type="EMBL" id="JBFDAA010000014">
    <property type="protein sequence ID" value="KAL1122285.1"/>
    <property type="molecule type" value="Genomic_DNA"/>
</dbReference>
<reference evidence="2 3" key="1">
    <citation type="submission" date="2024-07" db="EMBL/GenBank/DDBJ databases">
        <title>Chromosome-level genome assembly of the water stick insect Ranatra chinensis (Heteroptera: Nepidae).</title>
        <authorList>
            <person name="Liu X."/>
        </authorList>
    </citation>
    <scope>NUCLEOTIDE SEQUENCE [LARGE SCALE GENOMIC DNA]</scope>
    <source>
        <strain evidence="2">Cailab_2021Rc</strain>
        <tissue evidence="2">Muscle</tissue>
    </source>
</reference>
<evidence type="ECO:0000313" key="2">
    <source>
        <dbReference type="EMBL" id="KAL1122285.1"/>
    </source>
</evidence>
<evidence type="ECO:0000256" key="1">
    <source>
        <dbReference type="SAM" id="MobiDB-lite"/>
    </source>
</evidence>
<feature type="region of interest" description="Disordered" evidence="1">
    <location>
        <begin position="61"/>
        <end position="97"/>
    </location>
</feature>
<comment type="caution">
    <text evidence="2">The sequence shown here is derived from an EMBL/GenBank/DDBJ whole genome shotgun (WGS) entry which is preliminary data.</text>
</comment>
<proteinExistence type="predicted"/>
<dbReference type="AlphaFoldDB" id="A0ABD0Y4F2"/>